<organism evidence="2 3">
    <name type="scientific">Aquabacterium olei</name>
    <dbReference type="NCBI Taxonomy" id="1296669"/>
    <lineage>
        <taxon>Bacteria</taxon>
        <taxon>Pseudomonadati</taxon>
        <taxon>Pseudomonadota</taxon>
        <taxon>Betaproteobacteria</taxon>
        <taxon>Burkholderiales</taxon>
        <taxon>Aquabacterium</taxon>
    </lineage>
</organism>
<keyword evidence="3" id="KW-1185">Reference proteome</keyword>
<dbReference type="Gene3D" id="3.90.1200.10">
    <property type="match status" value="1"/>
</dbReference>
<proteinExistence type="predicted"/>
<dbReference type="OrthoDB" id="3806873at2"/>
<dbReference type="RefSeq" id="WP_109034333.1">
    <property type="nucleotide sequence ID" value="NZ_CP029210.1"/>
</dbReference>
<dbReference type="GO" id="GO:0016740">
    <property type="term" value="F:transferase activity"/>
    <property type="evidence" value="ECO:0007669"/>
    <property type="project" value="UniProtKB-KW"/>
</dbReference>
<protein>
    <submittedName>
        <fullName evidence="2">Phosphotransferase family protein</fullName>
    </submittedName>
</protein>
<name>A0A2U8FN22_9BURK</name>
<reference evidence="2 3" key="1">
    <citation type="submission" date="2018-05" db="EMBL/GenBank/DDBJ databases">
        <title>complete genome sequence of Aquabacterium olei NBRC 110486.</title>
        <authorList>
            <person name="Tang B."/>
            <person name="Chang J."/>
            <person name="Zhang L."/>
            <person name="Yang H."/>
        </authorList>
    </citation>
    <scope>NUCLEOTIDE SEQUENCE [LARGE SCALE GENOMIC DNA]</scope>
    <source>
        <strain evidence="2 3">NBRC 110486</strain>
    </source>
</reference>
<dbReference type="InterPro" id="IPR002575">
    <property type="entry name" value="Aminoglycoside_PTrfase"/>
</dbReference>
<evidence type="ECO:0000259" key="1">
    <source>
        <dbReference type="Pfam" id="PF01636"/>
    </source>
</evidence>
<evidence type="ECO:0000313" key="3">
    <source>
        <dbReference type="Proteomes" id="UP000244892"/>
    </source>
</evidence>
<sequence length="363" mass="40067">MGDLNDSVFSGTLPVLPQHAFDEGRLADFIRTNVGPFAGNLQVAQFKGGQSNPTFLVQAGGERFVLRRKPPGALLPSAHAVEREHRVMSALAATDVPVPRTLALCEDPDVIGSTFFLMAHVPGRIFWDPTLPGHTPVERRALLNELNRVIAALHCVDPAAVGLSDYGKPGAYLARQVARWTQQYRAAETERIEAVDRLIEWLPAHLPSDDAPPAIVHGDYRLDNVIFHPTEPRILAVLDWELSTLGHPLVDFAYHCMTWRMDGHTGRGLGDLSALELDALGIPPEAHYVSQYCERTGRTGIPGAAWSYYLIFNLFRLTSILQGVTRRALQGNAASAEALTTGQRARPLAEQAWRMAQDLMRHR</sequence>
<dbReference type="InterPro" id="IPR011009">
    <property type="entry name" value="Kinase-like_dom_sf"/>
</dbReference>
<dbReference type="Proteomes" id="UP000244892">
    <property type="component" value="Chromosome"/>
</dbReference>
<evidence type="ECO:0000313" key="2">
    <source>
        <dbReference type="EMBL" id="AWI52363.1"/>
    </source>
</evidence>
<dbReference type="SUPFAM" id="SSF56112">
    <property type="entry name" value="Protein kinase-like (PK-like)"/>
    <property type="match status" value="1"/>
</dbReference>
<keyword evidence="2" id="KW-0808">Transferase</keyword>
<gene>
    <name evidence="2" type="ORF">DEH84_02155</name>
</gene>
<dbReference type="AlphaFoldDB" id="A0A2U8FN22"/>
<dbReference type="KEGG" id="aon:DEH84_02155"/>
<dbReference type="CDD" id="cd05154">
    <property type="entry name" value="ACAD10_11_N-like"/>
    <property type="match status" value="1"/>
</dbReference>
<feature type="domain" description="Aminoglycoside phosphotransferase" evidence="1">
    <location>
        <begin position="43"/>
        <end position="264"/>
    </location>
</feature>
<accession>A0A2U8FN22</accession>
<dbReference type="Gene3D" id="3.30.200.20">
    <property type="entry name" value="Phosphorylase Kinase, domain 1"/>
    <property type="match status" value="1"/>
</dbReference>
<dbReference type="PANTHER" id="PTHR47829">
    <property type="entry name" value="HYDROLASE, PUTATIVE (AFU_ORTHOLOGUE AFUA_1G12880)-RELATED"/>
    <property type="match status" value="1"/>
</dbReference>
<dbReference type="InterPro" id="IPR052898">
    <property type="entry name" value="ACAD10-like"/>
</dbReference>
<dbReference type="InterPro" id="IPR041726">
    <property type="entry name" value="ACAD10_11_N"/>
</dbReference>
<dbReference type="Pfam" id="PF01636">
    <property type="entry name" value="APH"/>
    <property type="match status" value="1"/>
</dbReference>
<dbReference type="PANTHER" id="PTHR47829:SF3">
    <property type="entry name" value="AMINOGLYCOSIDE PHOSPHOTRANSFERASE DOMAIN-CONTAINING PROTEIN"/>
    <property type="match status" value="1"/>
</dbReference>
<dbReference type="EMBL" id="CP029210">
    <property type="protein sequence ID" value="AWI52363.1"/>
    <property type="molecule type" value="Genomic_DNA"/>
</dbReference>